<sequence>MAFFLATTILAHWNSIFMVDYGVFSGHNGDSTPVARHLRAAMAQSYTKW</sequence>
<dbReference type="Proteomes" id="UP000032279">
    <property type="component" value="Unassembled WGS sequence"/>
</dbReference>
<accession>A0A0D1A4U7</accession>
<dbReference type="STRING" id="1335616.WDC_1501"/>
<keyword evidence="2" id="KW-1185">Reference proteome</keyword>
<name>A0A0D1A4U7_9LACO</name>
<proteinExistence type="predicted"/>
<organism evidence="1 2">
    <name type="scientific">Paucilactobacillus wasatchensis</name>
    <dbReference type="NCBI Taxonomy" id="1335616"/>
    <lineage>
        <taxon>Bacteria</taxon>
        <taxon>Bacillati</taxon>
        <taxon>Bacillota</taxon>
        <taxon>Bacilli</taxon>
        <taxon>Lactobacillales</taxon>
        <taxon>Lactobacillaceae</taxon>
        <taxon>Paucilactobacillus</taxon>
    </lineage>
</organism>
<reference evidence="1 2" key="1">
    <citation type="submission" date="2013-08" db="EMBL/GenBank/DDBJ databases">
        <title>Lactobacillus wasatchii sp. WDC04, a late gas producing bacteria isolated from aged chedder cheese.</title>
        <authorList>
            <person name="Oberg C.J."/>
            <person name="Culumber M."/>
            <person name="McMahon D.J."/>
            <person name="Broadbent J.R."/>
            <person name="Oberg T.S."/>
            <person name="Ortaki F."/>
        </authorList>
    </citation>
    <scope>NUCLEOTIDE SEQUENCE [LARGE SCALE GENOMIC DNA]</scope>
    <source>
        <strain evidence="1 2">WDC04</strain>
    </source>
</reference>
<evidence type="ECO:0000313" key="1">
    <source>
        <dbReference type="EMBL" id="KIS02915.1"/>
    </source>
</evidence>
<dbReference type="EMBL" id="AWTT01000040">
    <property type="protein sequence ID" value="KIS02915.1"/>
    <property type="molecule type" value="Genomic_DNA"/>
</dbReference>
<protein>
    <submittedName>
        <fullName evidence="1">Uncharacterized protein</fullName>
    </submittedName>
</protein>
<gene>
    <name evidence="1" type="ORF">WDC_1501</name>
</gene>
<evidence type="ECO:0000313" key="2">
    <source>
        <dbReference type="Proteomes" id="UP000032279"/>
    </source>
</evidence>
<dbReference type="AlphaFoldDB" id="A0A0D1A4U7"/>
<comment type="caution">
    <text evidence="1">The sequence shown here is derived from an EMBL/GenBank/DDBJ whole genome shotgun (WGS) entry which is preliminary data.</text>
</comment>